<evidence type="ECO:0000256" key="10">
    <source>
        <dbReference type="ARBA" id="ARBA00041373"/>
    </source>
</evidence>
<dbReference type="SUPFAM" id="SSF52833">
    <property type="entry name" value="Thioredoxin-like"/>
    <property type="match status" value="1"/>
</dbReference>
<evidence type="ECO:0000256" key="4">
    <source>
        <dbReference type="ARBA" id="ARBA00022862"/>
    </source>
</evidence>
<evidence type="ECO:0000259" key="12">
    <source>
        <dbReference type="PROSITE" id="PS51352"/>
    </source>
</evidence>
<evidence type="ECO:0000256" key="9">
    <source>
        <dbReference type="ARBA" id="ARBA00038489"/>
    </source>
</evidence>
<keyword evidence="5" id="KW-0560">Oxidoreductase</keyword>
<comment type="function">
    <text evidence="1">Thiol-specific peroxidase that catalyzes the reduction of hydrogen peroxide and organic hydroperoxides to water and alcohols, respectively. Plays a role in cell protection against oxidative stress by detoxifying peroxides and as sensor of hydrogen peroxide-mediated signaling events.</text>
</comment>
<evidence type="ECO:0000256" key="11">
    <source>
        <dbReference type="ARBA" id="ARBA00049091"/>
    </source>
</evidence>
<proteinExistence type="inferred from homology"/>
<evidence type="ECO:0000313" key="14">
    <source>
        <dbReference type="Proteomes" id="UP001596439"/>
    </source>
</evidence>
<dbReference type="Pfam" id="PF00578">
    <property type="entry name" value="AhpC-TSA"/>
    <property type="match status" value="1"/>
</dbReference>
<dbReference type="InterPro" id="IPR013766">
    <property type="entry name" value="Thioredoxin_domain"/>
</dbReference>
<dbReference type="PROSITE" id="PS51352">
    <property type="entry name" value="THIOREDOXIN_2"/>
    <property type="match status" value="1"/>
</dbReference>
<evidence type="ECO:0000256" key="6">
    <source>
        <dbReference type="ARBA" id="ARBA00023157"/>
    </source>
</evidence>
<dbReference type="PANTHER" id="PTHR42801:SF7">
    <property type="entry name" value="SLL1159 PROTEIN"/>
    <property type="match status" value="1"/>
</dbReference>
<accession>A0ABW2PKB8</accession>
<keyword evidence="4" id="KW-0049">Antioxidant</keyword>
<dbReference type="EMBL" id="JBHTCE010000001">
    <property type="protein sequence ID" value="MFC7389814.1"/>
    <property type="molecule type" value="Genomic_DNA"/>
</dbReference>
<dbReference type="InterPro" id="IPR000866">
    <property type="entry name" value="AhpC/TSA"/>
</dbReference>
<organism evidence="13 14">
    <name type="scientific">Exiguobacterium aestuarii</name>
    <dbReference type="NCBI Taxonomy" id="273527"/>
    <lineage>
        <taxon>Bacteria</taxon>
        <taxon>Bacillati</taxon>
        <taxon>Bacillota</taxon>
        <taxon>Bacilli</taxon>
        <taxon>Bacillales</taxon>
        <taxon>Bacillales Family XII. Incertae Sedis</taxon>
        <taxon>Exiguobacterium</taxon>
    </lineage>
</organism>
<keyword evidence="3" id="KW-0575">Peroxidase</keyword>
<evidence type="ECO:0000256" key="1">
    <source>
        <dbReference type="ARBA" id="ARBA00003330"/>
    </source>
</evidence>
<comment type="caution">
    <text evidence="13">The sequence shown here is derived from an EMBL/GenBank/DDBJ whole genome shotgun (WGS) entry which is preliminary data.</text>
</comment>
<sequence length="211" mass="23602">MLREELAAVRDRFLGRAPVHVKQSVAEATASLIESGVGQGLQVGEKAPDFKLVNATGEKVTLSELLQDGKVILNFYRGGWCPYCNLELKAYERILPKIKQRGAQLVAISPQMPDESLSTSEKNNLTFEVLSDPNQYVAESYRLLFDFPAHLIQTYETDFGLQLAHYNGDTNPWRLPVPATYVIDQDGTIQFAEADPDYMVRPDPERVLASL</sequence>
<evidence type="ECO:0000256" key="2">
    <source>
        <dbReference type="ARBA" id="ARBA00013017"/>
    </source>
</evidence>
<reference evidence="14" key="1">
    <citation type="journal article" date="2019" name="Int. J. Syst. Evol. Microbiol.">
        <title>The Global Catalogue of Microorganisms (GCM) 10K type strain sequencing project: providing services to taxonomists for standard genome sequencing and annotation.</title>
        <authorList>
            <consortium name="The Broad Institute Genomics Platform"/>
            <consortium name="The Broad Institute Genome Sequencing Center for Infectious Disease"/>
            <person name="Wu L."/>
            <person name="Ma J."/>
        </authorList>
    </citation>
    <scope>NUCLEOTIDE SEQUENCE [LARGE SCALE GENOMIC DNA]</scope>
    <source>
        <strain evidence="14">CCUG 55590</strain>
    </source>
</reference>
<keyword evidence="7" id="KW-0676">Redox-active center</keyword>
<dbReference type="PANTHER" id="PTHR42801">
    <property type="entry name" value="THIOREDOXIN-DEPENDENT PEROXIDE REDUCTASE"/>
    <property type="match status" value="1"/>
</dbReference>
<comment type="similarity">
    <text evidence="9">Belongs to the peroxiredoxin family. BCP/PrxQ subfamily.</text>
</comment>
<evidence type="ECO:0000313" key="13">
    <source>
        <dbReference type="EMBL" id="MFC7389814.1"/>
    </source>
</evidence>
<dbReference type="RefSeq" id="WP_214788104.1">
    <property type="nucleotide sequence ID" value="NZ_JANIEL010000002.1"/>
</dbReference>
<evidence type="ECO:0000256" key="5">
    <source>
        <dbReference type="ARBA" id="ARBA00023002"/>
    </source>
</evidence>
<evidence type="ECO:0000256" key="8">
    <source>
        <dbReference type="ARBA" id="ARBA00032824"/>
    </source>
</evidence>
<keyword evidence="14" id="KW-1185">Reference proteome</keyword>
<keyword evidence="6" id="KW-1015">Disulfide bond</keyword>
<dbReference type="CDD" id="cd02970">
    <property type="entry name" value="PRX_like2"/>
    <property type="match status" value="1"/>
</dbReference>
<dbReference type="Proteomes" id="UP001596439">
    <property type="component" value="Unassembled WGS sequence"/>
</dbReference>
<name>A0ABW2PKB8_9BACL</name>
<evidence type="ECO:0000256" key="7">
    <source>
        <dbReference type="ARBA" id="ARBA00023284"/>
    </source>
</evidence>
<evidence type="ECO:0000256" key="3">
    <source>
        <dbReference type="ARBA" id="ARBA00022559"/>
    </source>
</evidence>
<gene>
    <name evidence="13" type="ORF">ACFQO8_06620</name>
</gene>
<dbReference type="InterPro" id="IPR036249">
    <property type="entry name" value="Thioredoxin-like_sf"/>
</dbReference>
<comment type="catalytic activity">
    <reaction evidence="11">
        <text>a hydroperoxide + [thioredoxin]-dithiol = an alcohol + [thioredoxin]-disulfide + H2O</text>
        <dbReference type="Rhea" id="RHEA:62620"/>
        <dbReference type="Rhea" id="RHEA-COMP:10698"/>
        <dbReference type="Rhea" id="RHEA-COMP:10700"/>
        <dbReference type="ChEBI" id="CHEBI:15377"/>
        <dbReference type="ChEBI" id="CHEBI:29950"/>
        <dbReference type="ChEBI" id="CHEBI:30879"/>
        <dbReference type="ChEBI" id="CHEBI:35924"/>
        <dbReference type="ChEBI" id="CHEBI:50058"/>
        <dbReference type="EC" id="1.11.1.24"/>
    </reaction>
</comment>
<dbReference type="EC" id="1.11.1.24" evidence="2"/>
<dbReference type="Gene3D" id="3.40.30.10">
    <property type="entry name" value="Glutaredoxin"/>
    <property type="match status" value="1"/>
</dbReference>
<feature type="domain" description="Thioredoxin" evidence="12">
    <location>
        <begin position="41"/>
        <end position="211"/>
    </location>
</feature>
<protein>
    <recommendedName>
        <fullName evidence="2">thioredoxin-dependent peroxiredoxin</fullName>
        <ecNumber evidence="2">1.11.1.24</ecNumber>
    </recommendedName>
    <alternativeName>
        <fullName evidence="10">Bacterioferritin comigratory protein</fullName>
    </alternativeName>
    <alternativeName>
        <fullName evidence="8">Thioredoxin peroxidase</fullName>
    </alternativeName>
</protein>
<dbReference type="InterPro" id="IPR050924">
    <property type="entry name" value="Peroxiredoxin_BCP/PrxQ"/>
</dbReference>